<dbReference type="Proteomes" id="UP001515480">
    <property type="component" value="Unassembled WGS sequence"/>
</dbReference>
<name>A0AB34ID18_PRYPA</name>
<comment type="caution">
    <text evidence="12">The sequence shown here is derived from an EMBL/GenBank/DDBJ whole genome shotgun (WGS) entry which is preliminary data.</text>
</comment>
<sequence length="675" mass="73568">MQASRAWLCLCAVLVLGIVEGSPQTELAKRVPWLSSWLFPSPSLEESHQVRQMAEAEVDEEAAFKWTCVAGIMALAGTFIFGQILEHKHITWIPEAAVGVLMGMLAVSVAKFTGNAEMVKHERFDFEFFMVYLLPPIIFEAGFNMNVQAFVDNIGPTMFFAFVGTFGSTFVVGGIVWLGGQMGLCYPLGVLASLVFGSLISATDPVTVLAVFQALGVKVDLFSMVFGESVLNDAVAIVLSTTLLSFNKPDVAVNSDSIMGAVSLFLSIFIGSLIIGLVYGILSAIVFKKLDMRHHSDMLFIEAALSFTFPWAAYYTAEANHYSGIVTILFCGMVMATYTRYNFSNEAVHLTAQAYKCVALLAETYVFVYLGMAVFAFPIFDHTVWGATLVALFGCFVGRGHIYIGSWLFNLGRTTSETVATQQGMPKISKAYMFVMWFSGLRGGVAFALASVSFASKDFPKNCGGLDDTTDAGVAKRLDMGCSASALSGDMDMSDSLAMMQITLLIAVFTIFVFGGAITDVAIAYDVIDDKKKKKIKPPEVDNAWTRLNKHTILPLLTFADEIPHNAEKEQRFSAAMVHHIVEEEPDPSNWAKARAVLAVVAGPTSKEVKSSMSDQELKNVLKDISLEELTMEDKVDEVRTVLPSLSSMAVKKLLQESGEDVAQAIKLGQSRGFL</sequence>
<keyword evidence="7 9" id="KW-0472">Membrane</keyword>
<evidence type="ECO:0000256" key="6">
    <source>
        <dbReference type="ARBA" id="ARBA00023065"/>
    </source>
</evidence>
<dbReference type="GO" id="GO:0098719">
    <property type="term" value="P:sodium ion import across plasma membrane"/>
    <property type="evidence" value="ECO:0007669"/>
    <property type="project" value="TreeGrafter"/>
</dbReference>
<dbReference type="GO" id="GO:0005886">
    <property type="term" value="C:plasma membrane"/>
    <property type="evidence" value="ECO:0007669"/>
    <property type="project" value="TreeGrafter"/>
</dbReference>
<dbReference type="InterPro" id="IPR006153">
    <property type="entry name" value="Cation/H_exchanger_TM"/>
</dbReference>
<feature type="transmembrane region" description="Helical" evidence="9">
    <location>
        <begin position="258"/>
        <end position="287"/>
    </location>
</feature>
<evidence type="ECO:0000256" key="2">
    <source>
        <dbReference type="ARBA" id="ARBA00022448"/>
    </source>
</evidence>
<dbReference type="Pfam" id="PF00999">
    <property type="entry name" value="Na_H_Exchanger"/>
    <property type="match status" value="1"/>
</dbReference>
<feature type="transmembrane region" description="Helical" evidence="9">
    <location>
        <begin position="159"/>
        <end position="180"/>
    </location>
</feature>
<reference evidence="12 13" key="1">
    <citation type="journal article" date="2024" name="Science">
        <title>Giant polyketide synthase enzymes in the biosynthesis of giant marine polyether toxins.</title>
        <authorList>
            <person name="Fallon T.R."/>
            <person name="Shende V.V."/>
            <person name="Wierzbicki I.H."/>
            <person name="Pendleton A.L."/>
            <person name="Watervoot N.F."/>
            <person name="Auber R.P."/>
            <person name="Gonzalez D.J."/>
            <person name="Wisecaver J.H."/>
            <person name="Moore B.S."/>
        </authorList>
    </citation>
    <scope>NUCLEOTIDE SEQUENCE [LARGE SCALE GENOMIC DNA]</scope>
    <source>
        <strain evidence="12 13">12B1</strain>
    </source>
</reference>
<evidence type="ECO:0000256" key="1">
    <source>
        <dbReference type="ARBA" id="ARBA00004141"/>
    </source>
</evidence>
<dbReference type="AlphaFoldDB" id="A0AB34ID18"/>
<evidence type="ECO:0000256" key="7">
    <source>
        <dbReference type="ARBA" id="ARBA00023136"/>
    </source>
</evidence>
<feature type="transmembrane region" description="Helical" evidence="9">
    <location>
        <begin position="299"/>
        <end position="316"/>
    </location>
</feature>
<evidence type="ECO:0000256" key="8">
    <source>
        <dbReference type="ARBA" id="ARBA00023201"/>
    </source>
</evidence>
<dbReference type="GO" id="GO:0015385">
    <property type="term" value="F:sodium:proton antiporter activity"/>
    <property type="evidence" value="ECO:0007669"/>
    <property type="project" value="InterPro"/>
</dbReference>
<dbReference type="PANTHER" id="PTHR10110">
    <property type="entry name" value="SODIUM/HYDROGEN EXCHANGER"/>
    <property type="match status" value="1"/>
</dbReference>
<evidence type="ECO:0000256" key="10">
    <source>
        <dbReference type="SAM" id="SignalP"/>
    </source>
</evidence>
<keyword evidence="6" id="KW-0406">Ion transport</keyword>
<feature type="transmembrane region" description="Helical" evidence="9">
    <location>
        <begin position="431"/>
        <end position="452"/>
    </location>
</feature>
<feature type="domain" description="Cation/H+ exchanger transmembrane" evidence="11">
    <location>
        <begin position="81"/>
        <end position="519"/>
    </location>
</feature>
<keyword evidence="3 9" id="KW-0812">Transmembrane</keyword>
<feature type="signal peptide" evidence="10">
    <location>
        <begin position="1"/>
        <end position="21"/>
    </location>
</feature>
<dbReference type="PRINTS" id="PR01084">
    <property type="entry name" value="NAHEXCHNGR"/>
</dbReference>
<protein>
    <recommendedName>
        <fullName evidence="11">Cation/H+ exchanger transmembrane domain-containing protein</fullName>
    </recommendedName>
</protein>
<dbReference type="InterPro" id="IPR018422">
    <property type="entry name" value="Cation/H_exchanger_CPA1"/>
</dbReference>
<evidence type="ECO:0000256" key="4">
    <source>
        <dbReference type="ARBA" id="ARBA00022989"/>
    </source>
</evidence>
<dbReference type="PANTHER" id="PTHR10110:SF187">
    <property type="entry name" value="SODIUM_HYDROGEN EXCHANGER"/>
    <property type="match status" value="1"/>
</dbReference>
<evidence type="ECO:0000259" key="11">
    <source>
        <dbReference type="Pfam" id="PF00999"/>
    </source>
</evidence>
<keyword evidence="10" id="KW-0732">Signal</keyword>
<dbReference type="GO" id="GO:0015386">
    <property type="term" value="F:potassium:proton antiporter activity"/>
    <property type="evidence" value="ECO:0007669"/>
    <property type="project" value="TreeGrafter"/>
</dbReference>
<dbReference type="GO" id="GO:0051453">
    <property type="term" value="P:regulation of intracellular pH"/>
    <property type="evidence" value="ECO:0007669"/>
    <property type="project" value="TreeGrafter"/>
</dbReference>
<feature type="transmembrane region" description="Helical" evidence="9">
    <location>
        <begin position="386"/>
        <end position="410"/>
    </location>
</feature>
<evidence type="ECO:0000256" key="5">
    <source>
        <dbReference type="ARBA" id="ARBA00023053"/>
    </source>
</evidence>
<dbReference type="EMBL" id="JBGBPQ010000032">
    <property type="protein sequence ID" value="KAL1495469.1"/>
    <property type="molecule type" value="Genomic_DNA"/>
</dbReference>
<feature type="transmembrane region" description="Helical" evidence="9">
    <location>
        <begin position="63"/>
        <end position="85"/>
    </location>
</feature>
<feature type="transmembrane region" description="Helical" evidence="9">
    <location>
        <begin position="186"/>
        <end position="212"/>
    </location>
</feature>
<evidence type="ECO:0000313" key="12">
    <source>
        <dbReference type="EMBL" id="KAL1495469.1"/>
    </source>
</evidence>
<feature type="transmembrane region" description="Helical" evidence="9">
    <location>
        <begin position="129"/>
        <end position="147"/>
    </location>
</feature>
<feature type="chain" id="PRO_5044191650" description="Cation/H+ exchanger transmembrane domain-containing protein" evidence="10">
    <location>
        <begin position="22"/>
        <end position="675"/>
    </location>
</feature>
<accession>A0AB34ID18</accession>
<feature type="transmembrane region" description="Helical" evidence="9">
    <location>
        <begin position="322"/>
        <end position="339"/>
    </location>
</feature>
<evidence type="ECO:0000256" key="9">
    <source>
        <dbReference type="SAM" id="Phobius"/>
    </source>
</evidence>
<gene>
    <name evidence="12" type="ORF">AB1Y20_016835</name>
</gene>
<evidence type="ECO:0000313" key="13">
    <source>
        <dbReference type="Proteomes" id="UP001515480"/>
    </source>
</evidence>
<comment type="subcellular location">
    <subcellularLocation>
        <location evidence="1">Membrane</location>
        <topology evidence="1">Multi-pass membrane protein</topology>
    </subcellularLocation>
</comment>
<evidence type="ECO:0000256" key="3">
    <source>
        <dbReference type="ARBA" id="ARBA00022692"/>
    </source>
</evidence>
<feature type="transmembrane region" description="Helical" evidence="9">
    <location>
        <begin position="92"/>
        <end position="109"/>
    </location>
</feature>
<keyword evidence="13" id="KW-1185">Reference proteome</keyword>
<keyword evidence="2" id="KW-0813">Transport</keyword>
<keyword evidence="5" id="KW-0915">Sodium</keyword>
<keyword evidence="4 9" id="KW-1133">Transmembrane helix</keyword>
<dbReference type="InterPro" id="IPR004709">
    <property type="entry name" value="NaH_exchanger"/>
</dbReference>
<proteinExistence type="predicted"/>
<dbReference type="Gene3D" id="6.10.140.1330">
    <property type="match status" value="1"/>
</dbReference>
<feature type="transmembrane region" description="Helical" evidence="9">
    <location>
        <begin position="360"/>
        <end position="380"/>
    </location>
</feature>
<feature type="transmembrane region" description="Helical" evidence="9">
    <location>
        <begin position="502"/>
        <end position="528"/>
    </location>
</feature>
<organism evidence="12 13">
    <name type="scientific">Prymnesium parvum</name>
    <name type="common">Toxic golden alga</name>
    <dbReference type="NCBI Taxonomy" id="97485"/>
    <lineage>
        <taxon>Eukaryota</taxon>
        <taxon>Haptista</taxon>
        <taxon>Haptophyta</taxon>
        <taxon>Prymnesiophyceae</taxon>
        <taxon>Prymnesiales</taxon>
        <taxon>Prymnesiaceae</taxon>
        <taxon>Prymnesium</taxon>
    </lineage>
</organism>
<keyword evidence="8" id="KW-0739">Sodium transport</keyword>